<dbReference type="Proteomes" id="UP000828941">
    <property type="component" value="Chromosome 4"/>
</dbReference>
<name>A0ACB9PQD7_BAUVA</name>
<proteinExistence type="predicted"/>
<gene>
    <name evidence="1" type="ORF">L6164_010369</name>
</gene>
<reference evidence="1 2" key="1">
    <citation type="journal article" date="2022" name="DNA Res.">
        <title>Chromosomal-level genome assembly of the orchid tree Bauhinia variegata (Leguminosae; Cercidoideae) supports the allotetraploid origin hypothesis of Bauhinia.</title>
        <authorList>
            <person name="Zhong Y."/>
            <person name="Chen Y."/>
            <person name="Zheng D."/>
            <person name="Pang J."/>
            <person name="Liu Y."/>
            <person name="Luo S."/>
            <person name="Meng S."/>
            <person name="Qian L."/>
            <person name="Wei D."/>
            <person name="Dai S."/>
            <person name="Zhou R."/>
        </authorList>
    </citation>
    <scope>NUCLEOTIDE SEQUENCE [LARGE SCALE GENOMIC DNA]</scope>
    <source>
        <strain evidence="1">BV-YZ2020</strain>
    </source>
</reference>
<organism evidence="1 2">
    <name type="scientific">Bauhinia variegata</name>
    <name type="common">Purple orchid tree</name>
    <name type="synonym">Phanera variegata</name>
    <dbReference type="NCBI Taxonomy" id="167791"/>
    <lineage>
        <taxon>Eukaryota</taxon>
        <taxon>Viridiplantae</taxon>
        <taxon>Streptophyta</taxon>
        <taxon>Embryophyta</taxon>
        <taxon>Tracheophyta</taxon>
        <taxon>Spermatophyta</taxon>
        <taxon>Magnoliopsida</taxon>
        <taxon>eudicotyledons</taxon>
        <taxon>Gunneridae</taxon>
        <taxon>Pentapetalae</taxon>
        <taxon>rosids</taxon>
        <taxon>fabids</taxon>
        <taxon>Fabales</taxon>
        <taxon>Fabaceae</taxon>
        <taxon>Cercidoideae</taxon>
        <taxon>Cercideae</taxon>
        <taxon>Bauhiniinae</taxon>
        <taxon>Bauhinia</taxon>
    </lineage>
</organism>
<evidence type="ECO:0000313" key="2">
    <source>
        <dbReference type="Proteomes" id="UP000828941"/>
    </source>
</evidence>
<accession>A0ACB9PQD7</accession>
<protein>
    <submittedName>
        <fullName evidence="1">Uncharacterized protein</fullName>
    </submittedName>
</protein>
<sequence>MTENLTWWPEITSVYRSFRSNIHPSSQSRKISIGVLVDSVANTRYGATKWDEVNMPNTERERLPHLGCSGSQTRNMDEESLLHEQRFNKKDDIFVKTSQNSDTIETDSENPDHANDRPTTHSLCRKREPTKTHLEKKRAKERETRPLKICSPENDGGDKLCRETSKTGIRPNDGKTFSLGNEMGRFQGCLSDHQKECPQTVLLSQEKEFCQSPKINKTDYHGEREGLANRKQEEDKNIPVLEYVSDLQDNFQSPSFRLKKPTLSSLTPSSKPETDEMVNVVSSPASSERRFSVGAMPNLRTFQIMEPGYGRSRA</sequence>
<evidence type="ECO:0000313" key="1">
    <source>
        <dbReference type="EMBL" id="KAI4349816.1"/>
    </source>
</evidence>
<comment type="caution">
    <text evidence="1">The sequence shown here is derived from an EMBL/GenBank/DDBJ whole genome shotgun (WGS) entry which is preliminary data.</text>
</comment>
<keyword evidence="2" id="KW-1185">Reference proteome</keyword>
<dbReference type="EMBL" id="CM039429">
    <property type="protein sequence ID" value="KAI4349816.1"/>
    <property type="molecule type" value="Genomic_DNA"/>
</dbReference>